<name>A0A427XLW9_9TREE</name>
<evidence type="ECO:0000256" key="2">
    <source>
        <dbReference type="SAM" id="MobiDB-lite"/>
    </source>
</evidence>
<sequence>MPAPTKRSRTTDADDEPLDRDQHARDVASSSSAGVGATASSSLAATATPPRRNVARRSPVRRTPAHPAPLTAGSSSSTASTTPTRAAPGTSTPTAPSRIATRTPRARLSLASASLSPSPAATTRSASLSSSASVFGLGRGANSPVPPPSLMLTGSPGPSRASGSLSVLTRAASMSAVPTLGSIKEVLAGSGGSAPPPAKGGSDPDGNAGPSGGRWGKGKENIPPKPDSPAESSSRKRVRVSARASSRAPSRTRSASVVSVRSESVASSVPPSSFTDLSSARTSSCLPSPSPSPSIATTVSFDTTVSSLTDDSSPMDVDGTPTKRGKRPAAAMITGTSLITPPPSSPVPSLVDAIDGVNVRSRTNTRSPSRDTLVRSNPYRVLKSALRLSSSPAGVGAAISPVDAAIVGRDDEKAVLQSYLSLVSTCDVGMYVSGPPGTGKTALTTAVGRGLAMDGWRIAEIGVMGLRATDVWARLGDELGCGRSEEDVVAHLSTSGSRTFIILDEVDSLLPPAPSLPPPATSHVLSKLFSLPLISASGTATVKLVAISNTLDLTVRANLVLADGAMPQVLPFRAYNAIDMTAIVAARIAAAGDGPDTAKVDPRAAELLCRKVEAQNGDLRMCLGVLAAAVNLAEADWVKKTGDDKPLVKVALPHVLKAFTSHTQQLRAAAGSSACGATSATGSKIRSVPLQGRMVLVALLIFLMRSRAGLAGCPAQGANSESLTVSALYATYAHVLSYESAPFPPSPEGDYRDLLSNLETLGLVKLTPLAGTGRAPRAAALGLGPRVELCVREEEVKDGLGLAGATPVDKMGRAEEEVLRVWSREDDRVGRVRARAVAALERAESGLNDDFA</sequence>
<dbReference type="Gene3D" id="3.40.50.300">
    <property type="entry name" value="P-loop containing nucleotide triphosphate hydrolases"/>
    <property type="match status" value="1"/>
</dbReference>
<dbReference type="GO" id="GO:0006270">
    <property type="term" value="P:DNA replication initiation"/>
    <property type="evidence" value="ECO:0007669"/>
    <property type="project" value="TreeGrafter"/>
</dbReference>
<dbReference type="InterPro" id="IPR003959">
    <property type="entry name" value="ATPase_AAA_core"/>
</dbReference>
<keyword evidence="1" id="KW-0235">DNA replication</keyword>
<dbReference type="Pfam" id="PF00004">
    <property type="entry name" value="AAA"/>
    <property type="match status" value="1"/>
</dbReference>
<dbReference type="GeneID" id="39594016"/>
<dbReference type="GO" id="GO:0005524">
    <property type="term" value="F:ATP binding"/>
    <property type="evidence" value="ECO:0007669"/>
    <property type="project" value="InterPro"/>
</dbReference>
<feature type="region of interest" description="Disordered" evidence="2">
    <location>
        <begin position="1"/>
        <end position="165"/>
    </location>
</feature>
<dbReference type="PANTHER" id="PTHR10763:SF26">
    <property type="entry name" value="CELL DIVISION CONTROL PROTEIN 6 HOMOLOG"/>
    <property type="match status" value="1"/>
</dbReference>
<dbReference type="STRING" id="105984.A0A427XLW9"/>
<evidence type="ECO:0000313" key="5">
    <source>
        <dbReference type="Proteomes" id="UP000279236"/>
    </source>
</evidence>
<feature type="compositionally biased region" description="Low complexity" evidence="2">
    <location>
        <begin position="27"/>
        <end position="52"/>
    </location>
</feature>
<dbReference type="RefSeq" id="XP_028474922.1">
    <property type="nucleotide sequence ID" value="XM_028624754.1"/>
</dbReference>
<accession>A0A427XLW9</accession>
<dbReference type="EMBL" id="RSCE01000009">
    <property type="protein sequence ID" value="RSH79813.1"/>
    <property type="molecule type" value="Genomic_DNA"/>
</dbReference>
<keyword evidence="5" id="KW-1185">Reference proteome</keyword>
<feature type="domain" description="AAA+ ATPase" evidence="3">
    <location>
        <begin position="426"/>
        <end position="576"/>
    </location>
</feature>
<dbReference type="GO" id="GO:0016887">
    <property type="term" value="F:ATP hydrolysis activity"/>
    <property type="evidence" value="ECO:0007669"/>
    <property type="project" value="InterPro"/>
</dbReference>
<dbReference type="Proteomes" id="UP000279236">
    <property type="component" value="Unassembled WGS sequence"/>
</dbReference>
<dbReference type="PANTHER" id="PTHR10763">
    <property type="entry name" value="CELL DIVISION CONTROL PROTEIN 6-RELATED"/>
    <property type="match status" value="1"/>
</dbReference>
<comment type="caution">
    <text evidence="4">The sequence shown here is derived from an EMBL/GenBank/DDBJ whole genome shotgun (WGS) entry which is preliminary data.</text>
</comment>
<dbReference type="SUPFAM" id="SSF52540">
    <property type="entry name" value="P-loop containing nucleoside triphosphate hydrolases"/>
    <property type="match status" value="1"/>
</dbReference>
<evidence type="ECO:0000313" key="4">
    <source>
        <dbReference type="EMBL" id="RSH79813.1"/>
    </source>
</evidence>
<feature type="compositionally biased region" description="Low complexity" evidence="2">
    <location>
        <begin position="283"/>
        <end position="312"/>
    </location>
</feature>
<dbReference type="InterPro" id="IPR050311">
    <property type="entry name" value="ORC1/CDC6"/>
</dbReference>
<proteinExistence type="predicted"/>
<dbReference type="AlphaFoldDB" id="A0A427XLW9"/>
<dbReference type="InterPro" id="IPR027417">
    <property type="entry name" value="P-loop_NTPase"/>
</dbReference>
<dbReference type="InterPro" id="IPR003593">
    <property type="entry name" value="AAA+_ATPase"/>
</dbReference>
<protein>
    <submittedName>
        <fullName evidence="4">AAA ATPase</fullName>
    </submittedName>
</protein>
<feature type="compositionally biased region" description="Basic residues" evidence="2">
    <location>
        <begin position="53"/>
        <end position="64"/>
    </location>
</feature>
<dbReference type="SMART" id="SM00382">
    <property type="entry name" value="AAA"/>
    <property type="match status" value="1"/>
</dbReference>
<feature type="region of interest" description="Disordered" evidence="2">
    <location>
        <begin position="186"/>
        <end position="328"/>
    </location>
</feature>
<dbReference type="CDD" id="cd00009">
    <property type="entry name" value="AAA"/>
    <property type="match status" value="1"/>
</dbReference>
<dbReference type="GO" id="GO:0005634">
    <property type="term" value="C:nucleus"/>
    <property type="evidence" value="ECO:0007669"/>
    <property type="project" value="TreeGrafter"/>
</dbReference>
<dbReference type="FunFam" id="3.40.50.300:FF:003200">
    <property type="entry name" value="DNA clamp loader, putative"/>
    <property type="match status" value="1"/>
</dbReference>
<reference evidence="4 5" key="1">
    <citation type="submission" date="2018-11" db="EMBL/GenBank/DDBJ databases">
        <title>Genome sequence of Apiotrichum porosum DSM 27194.</title>
        <authorList>
            <person name="Aliyu H."/>
            <person name="Gorte O."/>
            <person name="Ochsenreither K."/>
        </authorList>
    </citation>
    <scope>NUCLEOTIDE SEQUENCE [LARGE SCALE GENOMIC DNA]</scope>
    <source>
        <strain evidence="4 5">DSM 27194</strain>
    </source>
</reference>
<feature type="compositionally biased region" description="Low complexity" evidence="2">
    <location>
        <begin position="68"/>
        <end position="133"/>
    </location>
</feature>
<gene>
    <name evidence="4" type="primary">CDC6</name>
    <name evidence="4" type="ORF">EHS24_009473</name>
</gene>
<dbReference type="OrthoDB" id="1926878at2759"/>
<evidence type="ECO:0000256" key="1">
    <source>
        <dbReference type="ARBA" id="ARBA00022705"/>
    </source>
</evidence>
<dbReference type="Gene3D" id="1.10.8.60">
    <property type="match status" value="1"/>
</dbReference>
<feature type="compositionally biased region" description="Low complexity" evidence="2">
    <location>
        <begin position="241"/>
        <end position="273"/>
    </location>
</feature>
<dbReference type="GO" id="GO:0003688">
    <property type="term" value="F:DNA replication origin binding"/>
    <property type="evidence" value="ECO:0007669"/>
    <property type="project" value="TreeGrafter"/>
</dbReference>
<organism evidence="4 5">
    <name type="scientific">Apiotrichum porosum</name>
    <dbReference type="NCBI Taxonomy" id="105984"/>
    <lineage>
        <taxon>Eukaryota</taxon>
        <taxon>Fungi</taxon>
        <taxon>Dikarya</taxon>
        <taxon>Basidiomycota</taxon>
        <taxon>Agaricomycotina</taxon>
        <taxon>Tremellomycetes</taxon>
        <taxon>Trichosporonales</taxon>
        <taxon>Trichosporonaceae</taxon>
        <taxon>Apiotrichum</taxon>
    </lineage>
</organism>
<dbReference type="GO" id="GO:0033314">
    <property type="term" value="P:mitotic DNA replication checkpoint signaling"/>
    <property type="evidence" value="ECO:0007669"/>
    <property type="project" value="TreeGrafter"/>
</dbReference>
<evidence type="ECO:0000259" key="3">
    <source>
        <dbReference type="SMART" id="SM00382"/>
    </source>
</evidence>